<dbReference type="Gramene" id="TVU28585">
    <property type="protein sequence ID" value="TVU28585"/>
    <property type="gene ID" value="EJB05_20107"/>
</dbReference>
<gene>
    <name evidence="1" type="ORF">EJB05_20107</name>
</gene>
<name>A0A5J9UY97_9POAL</name>
<keyword evidence="2" id="KW-1185">Reference proteome</keyword>
<accession>A0A5J9UY97</accession>
<organism evidence="1 2">
    <name type="scientific">Eragrostis curvula</name>
    <name type="common">weeping love grass</name>
    <dbReference type="NCBI Taxonomy" id="38414"/>
    <lineage>
        <taxon>Eukaryota</taxon>
        <taxon>Viridiplantae</taxon>
        <taxon>Streptophyta</taxon>
        <taxon>Embryophyta</taxon>
        <taxon>Tracheophyta</taxon>
        <taxon>Spermatophyta</taxon>
        <taxon>Magnoliopsida</taxon>
        <taxon>Liliopsida</taxon>
        <taxon>Poales</taxon>
        <taxon>Poaceae</taxon>
        <taxon>PACMAD clade</taxon>
        <taxon>Chloridoideae</taxon>
        <taxon>Eragrostideae</taxon>
        <taxon>Eragrostidinae</taxon>
        <taxon>Eragrostis</taxon>
    </lineage>
</organism>
<protein>
    <submittedName>
        <fullName evidence="1">Uncharacterized protein</fullName>
    </submittedName>
</protein>
<evidence type="ECO:0000313" key="1">
    <source>
        <dbReference type="EMBL" id="TVU28585.1"/>
    </source>
</evidence>
<proteinExistence type="predicted"/>
<dbReference type="AlphaFoldDB" id="A0A5J9UY97"/>
<dbReference type="Proteomes" id="UP000324897">
    <property type="component" value="Chromosome 1"/>
</dbReference>
<evidence type="ECO:0000313" key="2">
    <source>
        <dbReference type="Proteomes" id="UP000324897"/>
    </source>
</evidence>
<reference evidence="1 2" key="1">
    <citation type="journal article" date="2019" name="Sci. Rep.">
        <title>A high-quality genome of Eragrostis curvula grass provides insights into Poaceae evolution and supports new strategies to enhance forage quality.</title>
        <authorList>
            <person name="Carballo J."/>
            <person name="Santos B.A.C.M."/>
            <person name="Zappacosta D."/>
            <person name="Garbus I."/>
            <person name="Selva J.P."/>
            <person name="Gallo C.A."/>
            <person name="Diaz A."/>
            <person name="Albertini E."/>
            <person name="Caccamo M."/>
            <person name="Echenique V."/>
        </authorList>
    </citation>
    <scope>NUCLEOTIDE SEQUENCE [LARGE SCALE GENOMIC DNA]</scope>
    <source>
        <strain evidence="2">cv. Victoria</strain>
        <tissue evidence="1">Leaf</tissue>
    </source>
</reference>
<sequence>MSPGGDQSAVLEQGLYGDAHVEEIPASQRSAQLRIRGILLPSAKTRARYGGIIPRWAGGLRPWSGPRISNFYRPAACLSSLVSRSGMARSSCASSPASVSLVPFLFERAWGYDRLFTFDVDCYPETHAYIQEFYKRNCNATPSVTAAALLCLKMEDDLKYEWLRLGIDVNPDELALSKAIHEHALSLLNYKDDSLSATSSYAAVCIAKEAELAIEWLRQGHNVDHQRVLELTTSIRHHALDLITGEVESGPIVNMMIRCALVGITKESEFLCKLVKERYDRPFSPNEIAQCREIREFALDVMMHRLDEYAASASSAAEKSEETYHVWKRSLITIIERGDPTWGNDGKENSEAWNDDSEMKLVDRWRVKGSHKRKV</sequence>
<dbReference type="OrthoDB" id="693634at2759"/>
<feature type="non-terminal residue" evidence="1">
    <location>
        <position position="1"/>
    </location>
</feature>
<comment type="caution">
    <text evidence="1">The sequence shown here is derived from an EMBL/GenBank/DDBJ whole genome shotgun (WGS) entry which is preliminary data.</text>
</comment>
<dbReference type="EMBL" id="RWGY01000011">
    <property type="protein sequence ID" value="TVU28585.1"/>
    <property type="molecule type" value="Genomic_DNA"/>
</dbReference>